<dbReference type="InterPro" id="IPR027417">
    <property type="entry name" value="P-loop_NTPase"/>
</dbReference>
<keyword evidence="1" id="KW-0547">Nucleotide-binding</keyword>
<organism evidence="4 5">
    <name type="scientific">Arenibacter aquaticus</name>
    <dbReference type="NCBI Taxonomy" id="2489054"/>
    <lineage>
        <taxon>Bacteria</taxon>
        <taxon>Pseudomonadati</taxon>
        <taxon>Bacteroidota</taxon>
        <taxon>Flavobacteriia</taxon>
        <taxon>Flavobacteriales</taxon>
        <taxon>Flavobacteriaceae</taxon>
        <taxon>Arenibacter</taxon>
    </lineage>
</organism>
<keyword evidence="4" id="KW-0255">Endonuclease</keyword>
<dbReference type="GO" id="GO:0004519">
    <property type="term" value="F:endonuclease activity"/>
    <property type="evidence" value="ECO:0007669"/>
    <property type="project" value="UniProtKB-KW"/>
</dbReference>
<keyword evidence="4" id="KW-0540">Nuclease</keyword>
<dbReference type="CDD" id="cd18809">
    <property type="entry name" value="SF1_C_RecD"/>
    <property type="match status" value="1"/>
</dbReference>
<gene>
    <name evidence="4" type="ORF">EHW67_10190</name>
</gene>
<dbReference type="PANTHER" id="PTHR43788:SF6">
    <property type="entry name" value="DNA HELICASE B"/>
    <property type="match status" value="1"/>
</dbReference>
<accession>A0A3S0D5C7</accession>
<name>A0A3S0D5C7_9FLAO</name>
<dbReference type="Pfam" id="PF13538">
    <property type="entry name" value="UvrD_C_2"/>
    <property type="match status" value="1"/>
</dbReference>
<proteinExistence type="predicted"/>
<comment type="caution">
    <text evidence="4">The sequence shown here is derived from an EMBL/GenBank/DDBJ whole genome shotgun (WGS) entry which is preliminary data.</text>
</comment>
<feature type="domain" description="UvrD-like helicase C-terminal" evidence="3">
    <location>
        <begin position="419"/>
        <end position="468"/>
    </location>
</feature>
<dbReference type="GO" id="GO:0003678">
    <property type="term" value="F:DNA helicase activity"/>
    <property type="evidence" value="ECO:0007669"/>
    <property type="project" value="UniProtKB-ARBA"/>
</dbReference>
<keyword evidence="5" id="KW-1185">Reference proteome</keyword>
<protein>
    <submittedName>
        <fullName evidence="4">ATP-dependent endonuclease</fullName>
    </submittedName>
</protein>
<evidence type="ECO:0000313" key="5">
    <source>
        <dbReference type="Proteomes" id="UP000267585"/>
    </source>
</evidence>
<dbReference type="InterPro" id="IPR027785">
    <property type="entry name" value="UvrD-like_helicase_C"/>
</dbReference>
<reference evidence="4 5" key="1">
    <citation type="submission" date="2018-11" db="EMBL/GenBank/DDBJ databases">
        <title>Arenibacter aquaticus sp.nov., a marine bacterium isolated from surface seawater in the South China Sea.</title>
        <authorList>
            <person name="Guo J."/>
            <person name="Sun J."/>
        </authorList>
    </citation>
    <scope>NUCLEOTIDE SEQUENCE [LARGE SCALE GENOMIC DNA]</scope>
    <source>
        <strain evidence="4 5">GUO666</strain>
    </source>
</reference>
<evidence type="ECO:0000256" key="1">
    <source>
        <dbReference type="ARBA" id="ARBA00022741"/>
    </source>
</evidence>
<dbReference type="SUPFAM" id="SSF52540">
    <property type="entry name" value="P-loop containing nucleoside triphosphate hydrolases"/>
    <property type="match status" value="1"/>
</dbReference>
<dbReference type="OrthoDB" id="9803432at2"/>
<dbReference type="RefSeq" id="WP_126162283.1">
    <property type="nucleotide sequence ID" value="NZ_RQPJ01000005.1"/>
</dbReference>
<dbReference type="Gene3D" id="2.30.30.940">
    <property type="match status" value="1"/>
</dbReference>
<keyword evidence="2" id="KW-0067">ATP-binding</keyword>
<dbReference type="EMBL" id="RQPJ01000005">
    <property type="protein sequence ID" value="RTE53387.1"/>
    <property type="molecule type" value="Genomic_DNA"/>
</dbReference>
<dbReference type="PANTHER" id="PTHR43788">
    <property type="entry name" value="DNA2/NAM7 HELICASE FAMILY MEMBER"/>
    <property type="match status" value="1"/>
</dbReference>
<dbReference type="CDD" id="cd17933">
    <property type="entry name" value="DEXSc_RecD-like"/>
    <property type="match status" value="1"/>
</dbReference>
<dbReference type="AlphaFoldDB" id="A0A3S0D5C7"/>
<keyword evidence="4" id="KW-0378">Hydrolase</keyword>
<sequence length="477" mass="54243">MNSITDATFYKLLKDKFPHDPTLKQSVALEKLAKFVLSKEKDCVFLLKGFAGTGKTTIVGTIVTNLWKTTMKAVLMAPTGRAAKVMSNYSGTQAFTIHRKIYFPKKQSGGGIQFVLAPNKHRNTLFIVDEASMIPDSPADSKLFENGSLLDDLLMYIYSGHNCKLILIGDTAQLPPVHLDISPALDQDQLSLNYNKEVIKLELDEVVRQAEDSGILVNATNLREQLQGDFFDDFKFSVASYSDIVRLVDGNDIQEAIDESYSQNGKEETAIIVRSNKRANLYNENIRNRILFLENELAVGDYMMVVKNNYSWLKPTSEAGFIANGDIIEVLEIFAIKELYGFRFAEVKVKMVDYPDQKPFETVLLLDTIMAVTPSLSYDDGNRLYQEVMKDYAEEKSKYKKFLAVKNNKYFNALQVKFSYAITCHKSQGGQWNTVFVEQPYLPNGIDKEYLRWLYTAVTRAKHKLYLIGFKNDFFVD</sequence>
<dbReference type="InterPro" id="IPR050534">
    <property type="entry name" value="Coronavir_polyprotein_1ab"/>
</dbReference>
<dbReference type="GO" id="GO:0005524">
    <property type="term" value="F:ATP binding"/>
    <property type="evidence" value="ECO:0007669"/>
    <property type="project" value="UniProtKB-KW"/>
</dbReference>
<dbReference type="Gene3D" id="3.40.50.300">
    <property type="entry name" value="P-loop containing nucleotide triphosphate hydrolases"/>
    <property type="match status" value="3"/>
</dbReference>
<evidence type="ECO:0000256" key="2">
    <source>
        <dbReference type="ARBA" id="ARBA00022840"/>
    </source>
</evidence>
<evidence type="ECO:0000313" key="4">
    <source>
        <dbReference type="EMBL" id="RTE53387.1"/>
    </source>
</evidence>
<evidence type="ECO:0000259" key="3">
    <source>
        <dbReference type="Pfam" id="PF13538"/>
    </source>
</evidence>
<dbReference type="Proteomes" id="UP000267585">
    <property type="component" value="Unassembled WGS sequence"/>
</dbReference>
<dbReference type="Pfam" id="PF13604">
    <property type="entry name" value="AAA_30"/>
    <property type="match status" value="1"/>
</dbReference>